<dbReference type="PANTHER" id="PTHR42815">
    <property type="entry name" value="FAD-BINDING, PUTATIVE (AFU_ORTHOLOGUE AFUA_6G07600)-RELATED"/>
    <property type="match status" value="1"/>
</dbReference>
<sequence length="485" mass="49253">MRHDGPPPAGMCVEAARTPKRAPPPPAGTRGASPSSTRRPMAPRTPLRACARAGRARAARCAAGPSWCAPTHTGDVEQGETDAAGVTDVSGAVRARPGTLIPPPRPGNDGERAIQQRLGTTERAERFYADELRDHLDAGLRALLSRQRVFFLATADREGACDCSIRAGVPGFLRVPDDRTLLFPVDAGRGVHASVGNITENPRAGLLVIDADGAHGPAGTGVRVNGRARVLLPEQMRLQFPDLMGADVGAPMWVRLDVEEVFRYAPDTPGAPDGLVLRIGPAAPLPPVERPADDPRGAAGASAPGTSAGGEVGRAPAPARPGPLPVRSRGSRARGRAAPVSASGAGGEPSGPRPSRVRGGTGASGAGAPATVGEPGGGVPPAGAGTSGTRGEDLTPARAGAVGAARAGQFFGAAREAQNRRPRPGTGGVHEAGGVPGTAPGVPVSPTSAAWRAEAARVVAEAERRGARYGYSPRVGPAAWFGARR</sequence>
<feature type="region of interest" description="Disordered" evidence="1">
    <location>
        <begin position="269"/>
        <end position="395"/>
    </location>
</feature>
<feature type="region of interest" description="Disordered" evidence="1">
    <location>
        <begin position="1"/>
        <end position="45"/>
    </location>
</feature>
<keyword evidence="4" id="KW-1185">Reference proteome</keyword>
<feature type="compositionally biased region" description="Low complexity" evidence="1">
    <location>
        <begin position="437"/>
        <end position="446"/>
    </location>
</feature>
<proteinExistence type="predicted"/>
<feature type="compositionally biased region" description="Low complexity" evidence="1">
    <location>
        <begin position="297"/>
        <end position="306"/>
    </location>
</feature>
<feature type="domain" description="Pyridoxamine 5'-phosphate oxidase N-terminal" evidence="2">
    <location>
        <begin position="139"/>
        <end position="236"/>
    </location>
</feature>
<organism evidence="3 4">
    <name type="scientific">Streptomyces alkaliphilus</name>
    <dbReference type="NCBI Taxonomy" id="1472722"/>
    <lineage>
        <taxon>Bacteria</taxon>
        <taxon>Bacillati</taxon>
        <taxon>Actinomycetota</taxon>
        <taxon>Actinomycetes</taxon>
        <taxon>Kitasatosporales</taxon>
        <taxon>Streptomycetaceae</taxon>
        <taxon>Streptomyces</taxon>
    </lineage>
</organism>
<comment type="caution">
    <text evidence="3">The sequence shown here is derived from an EMBL/GenBank/DDBJ whole genome shotgun (WGS) entry which is preliminary data.</text>
</comment>
<dbReference type="InterPro" id="IPR012349">
    <property type="entry name" value="Split_barrel_FMN-bd"/>
</dbReference>
<dbReference type="SUPFAM" id="SSF50475">
    <property type="entry name" value="FMN-binding split barrel"/>
    <property type="match status" value="1"/>
</dbReference>
<feature type="region of interest" description="Disordered" evidence="1">
    <location>
        <begin position="415"/>
        <end position="446"/>
    </location>
</feature>
<feature type="compositionally biased region" description="Gly residues" evidence="1">
    <location>
        <begin position="425"/>
        <end position="436"/>
    </location>
</feature>
<gene>
    <name evidence="3" type="ORF">FNQ90_11250</name>
</gene>
<evidence type="ECO:0000256" key="1">
    <source>
        <dbReference type="SAM" id="MobiDB-lite"/>
    </source>
</evidence>
<dbReference type="AlphaFoldDB" id="A0A7W3TDR0"/>
<evidence type="ECO:0000313" key="3">
    <source>
        <dbReference type="EMBL" id="MBB0244665.1"/>
    </source>
</evidence>
<reference evidence="4" key="1">
    <citation type="submission" date="2019-10" db="EMBL/GenBank/DDBJ databases">
        <title>Streptomyces sp. nov., a novel actinobacterium isolated from alkaline environment.</title>
        <authorList>
            <person name="Golinska P."/>
        </authorList>
    </citation>
    <scope>NUCLEOTIDE SEQUENCE [LARGE SCALE GENOMIC DNA]</scope>
    <source>
        <strain evidence="4">DSM 42118</strain>
    </source>
</reference>
<name>A0A7W3TDR0_9ACTN</name>
<dbReference type="Gene3D" id="2.30.110.10">
    <property type="entry name" value="Electron Transport, Fmn-binding Protein, Chain A"/>
    <property type="match status" value="1"/>
</dbReference>
<feature type="compositionally biased region" description="Gly residues" evidence="1">
    <location>
        <begin position="374"/>
        <end position="388"/>
    </location>
</feature>
<dbReference type="InterPro" id="IPR011576">
    <property type="entry name" value="Pyridox_Oxase_N"/>
</dbReference>
<dbReference type="PANTHER" id="PTHR42815:SF2">
    <property type="entry name" value="FAD-BINDING, PUTATIVE (AFU_ORTHOLOGUE AFUA_6G07600)-RELATED"/>
    <property type="match status" value="1"/>
</dbReference>
<dbReference type="Proteomes" id="UP000538929">
    <property type="component" value="Unassembled WGS sequence"/>
</dbReference>
<protein>
    <recommendedName>
        <fullName evidence="2">Pyridoxamine 5'-phosphate oxidase N-terminal domain-containing protein</fullName>
    </recommendedName>
</protein>
<dbReference type="EMBL" id="VKHT01000286">
    <property type="protein sequence ID" value="MBB0244665.1"/>
    <property type="molecule type" value="Genomic_DNA"/>
</dbReference>
<accession>A0A7W3TDR0</accession>
<evidence type="ECO:0000259" key="2">
    <source>
        <dbReference type="Pfam" id="PF01243"/>
    </source>
</evidence>
<dbReference type="Pfam" id="PF01243">
    <property type="entry name" value="PNPOx_N"/>
    <property type="match status" value="1"/>
</dbReference>
<evidence type="ECO:0000313" key="4">
    <source>
        <dbReference type="Proteomes" id="UP000538929"/>
    </source>
</evidence>